<reference evidence="4" key="1">
    <citation type="submission" date="2016-10" db="EMBL/GenBank/DDBJ databases">
        <authorList>
            <person name="Varghese N."/>
            <person name="Submissions S."/>
        </authorList>
    </citation>
    <scope>NUCLEOTIDE SEQUENCE [LARGE SCALE GENOMIC DNA]</scope>
    <source>
        <strain evidence="4">DSM 18733</strain>
    </source>
</reference>
<evidence type="ECO:0000313" key="3">
    <source>
        <dbReference type="EMBL" id="SEL06754.1"/>
    </source>
</evidence>
<protein>
    <recommendedName>
        <fullName evidence="2">DUF4440 domain-containing protein</fullName>
    </recommendedName>
</protein>
<dbReference type="EMBL" id="FOAF01000001">
    <property type="protein sequence ID" value="SEL06754.1"/>
    <property type="molecule type" value="Genomic_DNA"/>
</dbReference>
<evidence type="ECO:0000259" key="2">
    <source>
        <dbReference type="Pfam" id="PF14534"/>
    </source>
</evidence>
<keyword evidence="4" id="KW-1185">Reference proteome</keyword>
<feature type="signal peptide" evidence="1">
    <location>
        <begin position="1"/>
        <end position="21"/>
    </location>
</feature>
<feature type="domain" description="DUF4440" evidence="2">
    <location>
        <begin position="30"/>
        <end position="135"/>
    </location>
</feature>
<name>A0A1H7M6E1_OLID1</name>
<gene>
    <name evidence="3" type="ORF">SAMN05661044_01881</name>
</gene>
<dbReference type="InterPro" id="IPR032710">
    <property type="entry name" value="NTF2-like_dom_sf"/>
</dbReference>
<dbReference type="Proteomes" id="UP000199421">
    <property type="component" value="Unassembled WGS sequence"/>
</dbReference>
<organism evidence="3 4">
    <name type="scientific">Olivibacter domesticus</name>
    <name type="common">Pseudosphingobacterium domesticum</name>
    <dbReference type="NCBI Taxonomy" id="407022"/>
    <lineage>
        <taxon>Bacteria</taxon>
        <taxon>Pseudomonadati</taxon>
        <taxon>Bacteroidota</taxon>
        <taxon>Sphingobacteriia</taxon>
        <taxon>Sphingobacteriales</taxon>
        <taxon>Sphingobacteriaceae</taxon>
        <taxon>Olivibacter</taxon>
    </lineage>
</organism>
<dbReference type="OrthoDB" id="5383110at2"/>
<feature type="chain" id="PRO_5011754671" description="DUF4440 domain-containing protein" evidence="1">
    <location>
        <begin position="22"/>
        <end position="146"/>
    </location>
</feature>
<keyword evidence="1" id="KW-0732">Signal</keyword>
<evidence type="ECO:0000313" key="4">
    <source>
        <dbReference type="Proteomes" id="UP000199421"/>
    </source>
</evidence>
<accession>A0A1H7M6E1</accession>
<sequence>MFKQKVVLLLAMMVTGTLVHSQSLTEKKLLKTVDELRQAMLNGNRKALDAIAADNLSYWHSGGNLEDKATFIESLASGKSDFVTLDLTDQTTTISNDVATVHHILTAKTNDGGKPGNVRIGVLLVFQKYGEDWKLFARQAFKLPTQ</sequence>
<dbReference type="AlphaFoldDB" id="A0A1H7M6E1"/>
<dbReference type="Pfam" id="PF14534">
    <property type="entry name" value="DUF4440"/>
    <property type="match status" value="1"/>
</dbReference>
<proteinExistence type="predicted"/>
<dbReference type="STRING" id="407022.SAMN05661044_01881"/>
<dbReference type="InterPro" id="IPR027843">
    <property type="entry name" value="DUF4440"/>
</dbReference>
<dbReference type="SUPFAM" id="SSF54427">
    <property type="entry name" value="NTF2-like"/>
    <property type="match status" value="1"/>
</dbReference>
<dbReference type="Gene3D" id="3.10.450.50">
    <property type="match status" value="1"/>
</dbReference>
<dbReference type="RefSeq" id="WP_093322642.1">
    <property type="nucleotide sequence ID" value="NZ_FOAF01000001.1"/>
</dbReference>
<evidence type="ECO:0000256" key="1">
    <source>
        <dbReference type="SAM" id="SignalP"/>
    </source>
</evidence>